<protein>
    <recommendedName>
        <fullName evidence="2">MobA-like NTP transferase domain-containing protein</fullName>
    </recommendedName>
</protein>
<name>A0A382UIP6_9ZZZZ</name>
<dbReference type="EMBL" id="UINC01144563">
    <property type="protein sequence ID" value="SVD34154.1"/>
    <property type="molecule type" value="Genomic_DNA"/>
</dbReference>
<feature type="non-terminal residue" evidence="1">
    <location>
        <position position="166"/>
    </location>
</feature>
<reference evidence="1" key="1">
    <citation type="submission" date="2018-05" db="EMBL/GenBank/DDBJ databases">
        <authorList>
            <person name="Lanie J.A."/>
            <person name="Ng W.-L."/>
            <person name="Kazmierczak K.M."/>
            <person name="Andrzejewski T.M."/>
            <person name="Davidsen T.M."/>
            <person name="Wayne K.J."/>
            <person name="Tettelin H."/>
            <person name="Glass J.I."/>
            <person name="Rusch D."/>
            <person name="Podicherti R."/>
            <person name="Tsui H.-C.T."/>
            <person name="Winkler M.E."/>
        </authorList>
    </citation>
    <scope>NUCLEOTIDE SEQUENCE</scope>
</reference>
<dbReference type="SUPFAM" id="SSF53448">
    <property type="entry name" value="Nucleotide-diphospho-sugar transferases"/>
    <property type="match status" value="1"/>
</dbReference>
<dbReference type="Gene3D" id="3.90.550.10">
    <property type="entry name" value="Spore Coat Polysaccharide Biosynthesis Protein SpsA, Chain A"/>
    <property type="match status" value="1"/>
</dbReference>
<sequence>MILLIPLGGKGERFKNAGYKKSKALIEISGRPIICWLLDNLKYTNDIDFIYIPYSKEYIGLESFLVNEYPDYKFKFFPLEKETRGAAETIYLSLQNLISQYIRYPISYDDLKKSNDRPILCLDSDNFYTNDIISLWNKKNCVFVFNDIRPKPLFSYIKYDDEKLLD</sequence>
<dbReference type="InterPro" id="IPR029044">
    <property type="entry name" value="Nucleotide-diphossugar_trans"/>
</dbReference>
<accession>A0A382UIP6</accession>
<gene>
    <name evidence="1" type="ORF">METZ01_LOCUS387008</name>
</gene>
<evidence type="ECO:0008006" key="2">
    <source>
        <dbReference type="Google" id="ProtNLM"/>
    </source>
</evidence>
<organism evidence="1">
    <name type="scientific">marine metagenome</name>
    <dbReference type="NCBI Taxonomy" id="408172"/>
    <lineage>
        <taxon>unclassified sequences</taxon>
        <taxon>metagenomes</taxon>
        <taxon>ecological metagenomes</taxon>
    </lineage>
</organism>
<evidence type="ECO:0000313" key="1">
    <source>
        <dbReference type="EMBL" id="SVD34154.1"/>
    </source>
</evidence>
<dbReference type="AlphaFoldDB" id="A0A382UIP6"/>
<proteinExistence type="predicted"/>